<dbReference type="Proteomes" id="UP000191154">
    <property type="component" value="Unassembled WGS sequence"/>
</dbReference>
<dbReference type="EMBL" id="LZYZ01000001">
    <property type="protein sequence ID" value="OOM15997.1"/>
    <property type="molecule type" value="Genomic_DNA"/>
</dbReference>
<dbReference type="PANTHER" id="PTHR42721">
    <property type="entry name" value="SUGAR HYDROLASE-RELATED"/>
    <property type="match status" value="1"/>
</dbReference>
<dbReference type="InterPro" id="IPR036881">
    <property type="entry name" value="Glyco_hydro_3_C_sf"/>
</dbReference>
<evidence type="ECO:0000259" key="4">
    <source>
        <dbReference type="SMART" id="SM01217"/>
    </source>
</evidence>
<dbReference type="SUPFAM" id="SSF52279">
    <property type="entry name" value="Beta-D-glucan exohydrolase, C-terminal domain"/>
    <property type="match status" value="1"/>
</dbReference>
<dbReference type="SMART" id="SM01217">
    <property type="entry name" value="Fn3_like"/>
    <property type="match status" value="1"/>
</dbReference>
<dbReference type="EC" id="3.2.1.37" evidence="5"/>
<dbReference type="STRING" id="169679.CSACC_36570"/>
<proteinExistence type="inferred from homology"/>
<dbReference type="GO" id="GO:0009044">
    <property type="term" value="F:xylan 1,4-beta-xylosidase activity"/>
    <property type="evidence" value="ECO:0007669"/>
    <property type="project" value="UniProtKB-EC"/>
</dbReference>
<accession>A0A1S8NHR3</accession>
<dbReference type="InterPro" id="IPR036962">
    <property type="entry name" value="Glyco_hydro_3_N_sf"/>
</dbReference>
<dbReference type="GO" id="GO:0031222">
    <property type="term" value="P:arabinan catabolic process"/>
    <property type="evidence" value="ECO:0007669"/>
    <property type="project" value="TreeGrafter"/>
</dbReference>
<dbReference type="Gene3D" id="3.20.20.300">
    <property type="entry name" value="Glycoside hydrolase, family 3, N-terminal domain"/>
    <property type="match status" value="1"/>
</dbReference>
<dbReference type="InterPro" id="IPR026891">
    <property type="entry name" value="Fn3-like"/>
</dbReference>
<comment type="similarity">
    <text evidence="1">Belongs to the glycosyl hydrolase 3 family.</text>
</comment>
<dbReference type="PRINTS" id="PR00133">
    <property type="entry name" value="GLHYDRLASE3"/>
</dbReference>
<dbReference type="InterPro" id="IPR001764">
    <property type="entry name" value="Glyco_hydro_3_N"/>
</dbReference>
<evidence type="ECO:0000313" key="6">
    <source>
        <dbReference type="Proteomes" id="UP000191154"/>
    </source>
</evidence>
<dbReference type="AlphaFoldDB" id="A0A1S8NHR3"/>
<evidence type="ECO:0000313" key="5">
    <source>
        <dbReference type="EMBL" id="OOM15997.1"/>
    </source>
</evidence>
<dbReference type="GO" id="GO:0045493">
    <property type="term" value="P:xylan catabolic process"/>
    <property type="evidence" value="ECO:0007669"/>
    <property type="project" value="InterPro"/>
</dbReference>
<dbReference type="GO" id="GO:0046556">
    <property type="term" value="F:alpha-L-arabinofuranosidase activity"/>
    <property type="evidence" value="ECO:0007669"/>
    <property type="project" value="UniProtKB-EC"/>
</dbReference>
<keyword evidence="5" id="KW-0326">Glycosidase</keyword>
<dbReference type="Pfam" id="PF01915">
    <property type="entry name" value="Glyco_hydro_3_C"/>
    <property type="match status" value="1"/>
</dbReference>
<dbReference type="Gene3D" id="3.40.50.1700">
    <property type="entry name" value="Glycoside hydrolase family 3 C-terminal domain"/>
    <property type="match status" value="1"/>
</dbReference>
<keyword evidence="2" id="KW-0732">Signal</keyword>
<dbReference type="InterPro" id="IPR002772">
    <property type="entry name" value="Glyco_hydro_3_C"/>
</dbReference>
<keyword evidence="3 5" id="KW-0378">Hydrolase</keyword>
<evidence type="ECO:0000256" key="2">
    <source>
        <dbReference type="ARBA" id="ARBA00022729"/>
    </source>
</evidence>
<dbReference type="EC" id="3.2.1.55" evidence="5"/>
<name>A0A1S8NHR3_CLOSA</name>
<dbReference type="InterPro" id="IPR017853">
    <property type="entry name" value="GH"/>
</dbReference>
<evidence type="ECO:0000256" key="3">
    <source>
        <dbReference type="ARBA" id="ARBA00022801"/>
    </source>
</evidence>
<comment type="caution">
    <text evidence="5">The sequence shown here is derived from an EMBL/GenBank/DDBJ whole genome shotgun (WGS) entry which is preliminary data.</text>
</comment>
<sequence length="709" mass="78887">MKNKRITHEYALEKAKELVSKMTLQERAEQLTYKAPAIKHLNIQRYNWWNEGLHGVARAGTATVFPQAIGLAAMFDDEFLKEIAGIIATEGRAKYNENSKKEDRDIYKGLTYWSPNVNIFRDPRWGRGHETYGEDPYLTSKLGVAFVNGLQGDGKYLKIAACAKHFAVHSGPEALRHEFNAVVSKKDLYETYLPAFEACVKEADVEAVMGAYNRTNDEPCCGSELLLKDILRGKWQFKGHVVSDCWAIADFHLHHNVTSTATESAALAIKNGCDLNCGNVYLQMLLAYKEGLVTDDDITRATERLMATRIRLGMFDEECEYNEIPYEMNDCKEHNEASLMASRKSIVMLKNNGLLPLDKSKLKSIGVIGPNANSELMLKGNYFGTASKYITILDGIHEAVDSENIRVFYSEGCHLYKDRVSDLAQADDRMAEAVTVAEHSDIVVLCLGLDSSIEGEQGDASNSEGAGDKLNLNLPGKQQELLEKVLAVGKPVIVVLGAGSALTLQGQEEKCDAILNAWYPGSFGGRAVADLLFGKCSPSGKLPVTFYKTTEELPEFTDYAMKGRTYRYMKGESLYPFGYGLTYSTVELSDLTTSKVSKDFENVNVSIKITNTGNYDIEEVVQCYVKDLESKYAVDNYSLSGFKRIELKKGESKNVLMTIDRRSFEAVNDEGERILDSNKFKLFVGISQPDKRSVELTGISPLEANIELA</sequence>
<dbReference type="Pfam" id="PF14310">
    <property type="entry name" value="Fn3-like"/>
    <property type="match status" value="1"/>
</dbReference>
<reference evidence="5 6" key="1">
    <citation type="submission" date="2016-05" db="EMBL/GenBank/DDBJ databases">
        <title>Microbial solvent formation.</title>
        <authorList>
            <person name="Poehlein A."/>
            <person name="Montoya Solano J.D."/>
            <person name="Flitsch S."/>
            <person name="Krabben P."/>
            <person name="Duerre P."/>
            <person name="Daniel R."/>
        </authorList>
    </citation>
    <scope>NUCLEOTIDE SEQUENCE [LARGE SCALE GENOMIC DNA]</scope>
    <source>
        <strain evidence="5 6">L1-8</strain>
    </source>
</reference>
<dbReference type="SUPFAM" id="SSF51445">
    <property type="entry name" value="(Trans)glycosidases"/>
    <property type="match status" value="1"/>
</dbReference>
<gene>
    <name evidence="5" type="primary">xyl3A</name>
    <name evidence="5" type="ORF">CLOSAC_02680</name>
</gene>
<dbReference type="InterPro" id="IPR044993">
    <property type="entry name" value="BXL"/>
</dbReference>
<dbReference type="Gene3D" id="2.60.40.10">
    <property type="entry name" value="Immunoglobulins"/>
    <property type="match status" value="1"/>
</dbReference>
<dbReference type="PANTHER" id="PTHR42721:SF3">
    <property type="entry name" value="BETA-D-XYLOSIDASE 5-RELATED"/>
    <property type="match status" value="1"/>
</dbReference>
<protein>
    <submittedName>
        <fullName evidence="5">Xylan 1,4-beta-xylosidase</fullName>
        <ecNumber evidence="5">3.2.1.37</ecNumber>
        <ecNumber evidence="5">3.2.1.55</ecNumber>
    </submittedName>
</protein>
<dbReference type="Pfam" id="PF00933">
    <property type="entry name" value="Glyco_hydro_3"/>
    <property type="match status" value="1"/>
</dbReference>
<organism evidence="5 6">
    <name type="scientific">Clostridium saccharobutylicum</name>
    <dbReference type="NCBI Taxonomy" id="169679"/>
    <lineage>
        <taxon>Bacteria</taxon>
        <taxon>Bacillati</taxon>
        <taxon>Bacillota</taxon>
        <taxon>Clostridia</taxon>
        <taxon>Eubacteriales</taxon>
        <taxon>Clostridiaceae</taxon>
        <taxon>Clostridium</taxon>
    </lineage>
</organism>
<dbReference type="InterPro" id="IPR013783">
    <property type="entry name" value="Ig-like_fold"/>
</dbReference>
<evidence type="ECO:0000256" key="1">
    <source>
        <dbReference type="ARBA" id="ARBA00005336"/>
    </source>
</evidence>
<feature type="domain" description="Fibronectin type III-like" evidence="4">
    <location>
        <begin position="619"/>
        <end position="688"/>
    </location>
</feature>